<accession>A0A517PYA6</accession>
<keyword evidence="14" id="KW-1185">Reference proteome</keyword>
<dbReference type="EC" id="3.1.26.4" evidence="5"/>
<feature type="region of interest" description="Disordered" evidence="11">
    <location>
        <begin position="158"/>
        <end position="185"/>
    </location>
</feature>
<evidence type="ECO:0000256" key="2">
    <source>
        <dbReference type="ARBA" id="ARBA00001946"/>
    </source>
</evidence>
<dbReference type="SUPFAM" id="SSF53098">
    <property type="entry name" value="Ribonuclease H-like"/>
    <property type="match status" value="1"/>
</dbReference>
<dbReference type="GO" id="GO:0046872">
    <property type="term" value="F:metal ion binding"/>
    <property type="evidence" value="ECO:0007669"/>
    <property type="project" value="UniProtKB-KW"/>
</dbReference>
<evidence type="ECO:0000259" key="12">
    <source>
        <dbReference type="PROSITE" id="PS50879"/>
    </source>
</evidence>
<dbReference type="NCBIfam" id="NF001236">
    <property type="entry name" value="PRK00203.1"/>
    <property type="match status" value="1"/>
</dbReference>
<comment type="subunit">
    <text evidence="4">Monomer.</text>
</comment>
<evidence type="ECO:0000256" key="11">
    <source>
        <dbReference type="SAM" id="MobiDB-lite"/>
    </source>
</evidence>
<evidence type="ECO:0000256" key="1">
    <source>
        <dbReference type="ARBA" id="ARBA00000077"/>
    </source>
</evidence>
<dbReference type="Gene3D" id="3.30.420.10">
    <property type="entry name" value="Ribonuclease H-like superfamily/Ribonuclease H"/>
    <property type="match status" value="1"/>
</dbReference>
<evidence type="ECO:0000256" key="5">
    <source>
        <dbReference type="ARBA" id="ARBA00012180"/>
    </source>
</evidence>
<gene>
    <name evidence="13" type="primary">rnhA_2</name>
    <name evidence="13" type="ORF">HG66A1_61810</name>
</gene>
<evidence type="ECO:0000256" key="10">
    <source>
        <dbReference type="ARBA" id="ARBA00022842"/>
    </source>
</evidence>
<keyword evidence="9 13" id="KW-0378">Hydrolase</keyword>
<dbReference type="PANTHER" id="PTHR10642:SF26">
    <property type="entry name" value="RIBONUCLEASE H1"/>
    <property type="match status" value="1"/>
</dbReference>
<dbReference type="PROSITE" id="PS50879">
    <property type="entry name" value="RNASE_H_1"/>
    <property type="match status" value="1"/>
</dbReference>
<dbReference type="InterPro" id="IPR036397">
    <property type="entry name" value="RNaseH_sf"/>
</dbReference>
<dbReference type="InterPro" id="IPR012337">
    <property type="entry name" value="RNaseH-like_sf"/>
</dbReference>
<dbReference type="Pfam" id="PF00075">
    <property type="entry name" value="RNase_H"/>
    <property type="match status" value="1"/>
</dbReference>
<keyword evidence="6" id="KW-0540">Nuclease</keyword>
<keyword evidence="10" id="KW-0460">Magnesium</keyword>
<evidence type="ECO:0000256" key="9">
    <source>
        <dbReference type="ARBA" id="ARBA00022801"/>
    </source>
</evidence>
<feature type="domain" description="RNase H type-1" evidence="12">
    <location>
        <begin position="4"/>
        <end position="148"/>
    </location>
</feature>
<dbReference type="CDD" id="cd09278">
    <property type="entry name" value="RNase_HI_prokaryote_like"/>
    <property type="match status" value="1"/>
</dbReference>
<comment type="cofactor">
    <cofactor evidence="2">
        <name>Mg(2+)</name>
        <dbReference type="ChEBI" id="CHEBI:18420"/>
    </cofactor>
</comment>
<comment type="similarity">
    <text evidence="3">Belongs to the RNase H family.</text>
</comment>
<dbReference type="Proteomes" id="UP000320421">
    <property type="component" value="Chromosome"/>
</dbReference>
<dbReference type="InterPro" id="IPR002156">
    <property type="entry name" value="RNaseH_domain"/>
</dbReference>
<evidence type="ECO:0000313" key="13">
    <source>
        <dbReference type="EMBL" id="QDT24349.1"/>
    </source>
</evidence>
<comment type="catalytic activity">
    <reaction evidence="1">
        <text>Endonucleolytic cleavage to 5'-phosphomonoester.</text>
        <dbReference type="EC" id="3.1.26.4"/>
    </reaction>
</comment>
<dbReference type="GO" id="GO:0003676">
    <property type="term" value="F:nucleic acid binding"/>
    <property type="evidence" value="ECO:0007669"/>
    <property type="project" value="InterPro"/>
</dbReference>
<proteinExistence type="inferred from homology"/>
<dbReference type="GO" id="GO:0043137">
    <property type="term" value="P:DNA replication, removal of RNA primer"/>
    <property type="evidence" value="ECO:0007669"/>
    <property type="project" value="TreeGrafter"/>
</dbReference>
<protein>
    <recommendedName>
        <fullName evidence="5">ribonuclease H</fullName>
        <ecNumber evidence="5">3.1.26.4</ecNumber>
    </recommendedName>
</protein>
<evidence type="ECO:0000256" key="7">
    <source>
        <dbReference type="ARBA" id="ARBA00022723"/>
    </source>
</evidence>
<dbReference type="InterPro" id="IPR050092">
    <property type="entry name" value="RNase_H"/>
</dbReference>
<dbReference type="InterPro" id="IPR022892">
    <property type="entry name" value="RNaseHI"/>
</dbReference>
<dbReference type="EMBL" id="CP036266">
    <property type="protein sequence ID" value="QDT24349.1"/>
    <property type="molecule type" value="Genomic_DNA"/>
</dbReference>
<reference evidence="13 14" key="1">
    <citation type="submission" date="2019-02" db="EMBL/GenBank/DDBJ databases">
        <title>Deep-cultivation of Planctomycetes and their phenomic and genomic characterization uncovers novel biology.</title>
        <authorList>
            <person name="Wiegand S."/>
            <person name="Jogler M."/>
            <person name="Boedeker C."/>
            <person name="Pinto D."/>
            <person name="Vollmers J."/>
            <person name="Rivas-Marin E."/>
            <person name="Kohn T."/>
            <person name="Peeters S.H."/>
            <person name="Heuer A."/>
            <person name="Rast P."/>
            <person name="Oberbeckmann S."/>
            <person name="Bunk B."/>
            <person name="Jeske O."/>
            <person name="Meyerdierks A."/>
            <person name="Storesund J.E."/>
            <person name="Kallscheuer N."/>
            <person name="Luecker S."/>
            <person name="Lage O.M."/>
            <person name="Pohl T."/>
            <person name="Merkel B.J."/>
            <person name="Hornburger P."/>
            <person name="Mueller R.-W."/>
            <person name="Bruemmer F."/>
            <person name="Labrenz M."/>
            <person name="Spormann A.M."/>
            <person name="Op den Camp H."/>
            <person name="Overmann J."/>
            <person name="Amann R."/>
            <person name="Jetten M.S.M."/>
            <person name="Mascher T."/>
            <person name="Medema M.H."/>
            <person name="Devos D.P."/>
            <person name="Kaster A.-K."/>
            <person name="Ovreas L."/>
            <person name="Rohde M."/>
            <person name="Galperin M.Y."/>
            <person name="Jogler C."/>
        </authorList>
    </citation>
    <scope>NUCLEOTIDE SEQUENCE [LARGE SCALE GENOMIC DNA]</scope>
    <source>
        <strain evidence="13 14">HG66A1</strain>
    </source>
</reference>
<dbReference type="AlphaFoldDB" id="A0A517PYA6"/>
<organism evidence="13 14">
    <name type="scientific">Gimesia chilikensis</name>
    <dbReference type="NCBI Taxonomy" id="2605989"/>
    <lineage>
        <taxon>Bacteria</taxon>
        <taxon>Pseudomonadati</taxon>
        <taxon>Planctomycetota</taxon>
        <taxon>Planctomycetia</taxon>
        <taxon>Planctomycetales</taxon>
        <taxon>Planctomycetaceae</taxon>
        <taxon>Gimesia</taxon>
    </lineage>
</organism>
<keyword evidence="7" id="KW-0479">Metal-binding</keyword>
<name>A0A517PYA6_9PLAN</name>
<keyword evidence="8" id="KW-0255">Endonuclease</keyword>
<dbReference type="GO" id="GO:0004523">
    <property type="term" value="F:RNA-DNA hybrid ribonuclease activity"/>
    <property type="evidence" value="ECO:0007669"/>
    <property type="project" value="UniProtKB-EC"/>
</dbReference>
<evidence type="ECO:0000256" key="4">
    <source>
        <dbReference type="ARBA" id="ARBA00011245"/>
    </source>
</evidence>
<evidence type="ECO:0000256" key="3">
    <source>
        <dbReference type="ARBA" id="ARBA00005300"/>
    </source>
</evidence>
<dbReference type="PANTHER" id="PTHR10642">
    <property type="entry name" value="RIBONUCLEASE H1"/>
    <property type="match status" value="1"/>
</dbReference>
<evidence type="ECO:0000256" key="8">
    <source>
        <dbReference type="ARBA" id="ARBA00022759"/>
    </source>
</evidence>
<evidence type="ECO:0000313" key="14">
    <source>
        <dbReference type="Proteomes" id="UP000320421"/>
    </source>
</evidence>
<evidence type="ECO:0000256" key="6">
    <source>
        <dbReference type="ARBA" id="ARBA00022722"/>
    </source>
</evidence>
<dbReference type="OrthoDB" id="263245at2"/>
<sequence length="242" mass="27163">MSDQEKRVTIYSDGGAVPNPGRGGYGVVLRFGKHCKELSGGYRLTTNNRMELIAVIVALEALKVRCHVTLHSDSKYIVEAITGGSAFKWRAKGWAMNASRSKLAKNPDLWERLLAAYEKHEVEFVWVKGHAGVEDNERCDQLAEAALNQTDLLEDTGYLPAEESKSEVPRLNTPGMNTKMTEEGQPCRKCNTPIVKRTPKKKTVKADQTYYYDWYLYCSGCQSMYMVEAAKREVGVDGTRLI</sequence>